<dbReference type="Proteomes" id="UP000250434">
    <property type="component" value="Chromosome"/>
</dbReference>
<evidence type="ECO:0000313" key="3">
    <source>
        <dbReference type="Proteomes" id="UP000250434"/>
    </source>
</evidence>
<organism evidence="2 3">
    <name type="scientific">Amycolatopsis albispora</name>
    <dbReference type="NCBI Taxonomy" id="1804986"/>
    <lineage>
        <taxon>Bacteria</taxon>
        <taxon>Bacillati</taxon>
        <taxon>Actinomycetota</taxon>
        <taxon>Actinomycetes</taxon>
        <taxon>Pseudonocardiales</taxon>
        <taxon>Pseudonocardiaceae</taxon>
        <taxon>Amycolatopsis</taxon>
    </lineage>
</organism>
<accession>A0A344L2S3</accession>
<feature type="region of interest" description="Disordered" evidence="1">
    <location>
        <begin position="94"/>
        <end position="126"/>
    </location>
</feature>
<evidence type="ECO:0000313" key="2">
    <source>
        <dbReference type="EMBL" id="AXB42347.1"/>
    </source>
</evidence>
<dbReference type="AlphaFoldDB" id="A0A344L2S3"/>
<reference evidence="2 3" key="1">
    <citation type="submission" date="2016-04" db="EMBL/GenBank/DDBJ databases">
        <title>Complete genome sequence and analysis of deep-sea sediment isolate, Amycolatopsis sp. WP1.</title>
        <authorList>
            <person name="Wang H."/>
            <person name="Chen S."/>
            <person name="Wu Q."/>
        </authorList>
    </citation>
    <scope>NUCLEOTIDE SEQUENCE [LARGE SCALE GENOMIC DNA]</scope>
    <source>
        <strain evidence="2 3">WP1</strain>
    </source>
</reference>
<dbReference type="KEGG" id="aab:A4R43_07255"/>
<dbReference type="RefSeq" id="WP_113691621.1">
    <property type="nucleotide sequence ID" value="NZ_CP015163.1"/>
</dbReference>
<proteinExistence type="predicted"/>
<dbReference type="EMBL" id="CP015163">
    <property type="protein sequence ID" value="AXB42347.1"/>
    <property type="molecule type" value="Genomic_DNA"/>
</dbReference>
<gene>
    <name evidence="2" type="ORF">A4R43_07255</name>
</gene>
<evidence type="ECO:0000256" key="1">
    <source>
        <dbReference type="SAM" id="MobiDB-lite"/>
    </source>
</evidence>
<sequence length="126" mass="13950">MDENTDPDDRTPEPGENEPGGAGQDAVAAVLADGPLTMAGLYRLASAADRAQIEEALGELLHTLDRMPSSVDEPWLTEARHDAEDNQRAFREIQRAEEEQARHSNQPPPQEDWSEGDWTWLSNASE</sequence>
<feature type="region of interest" description="Disordered" evidence="1">
    <location>
        <begin position="1"/>
        <end position="26"/>
    </location>
</feature>
<protein>
    <submittedName>
        <fullName evidence="2">Uncharacterized protein</fullName>
    </submittedName>
</protein>
<keyword evidence="3" id="KW-1185">Reference proteome</keyword>
<name>A0A344L2S3_9PSEU</name>